<gene>
    <name evidence="1" type="ORF">BGZ70_003104</name>
</gene>
<comment type="caution">
    <text evidence="1">The sequence shown here is derived from an EMBL/GenBank/DDBJ whole genome shotgun (WGS) entry which is preliminary data.</text>
</comment>
<dbReference type="SUPFAM" id="SSF52047">
    <property type="entry name" value="RNI-like"/>
    <property type="match status" value="1"/>
</dbReference>
<dbReference type="Gene3D" id="3.80.10.10">
    <property type="entry name" value="Ribonuclease Inhibitor"/>
    <property type="match status" value="1"/>
</dbReference>
<dbReference type="AlphaFoldDB" id="A0A9P6IW67"/>
<name>A0A9P6IW67_MORAP</name>
<dbReference type="Proteomes" id="UP000738359">
    <property type="component" value="Unassembled WGS sequence"/>
</dbReference>
<protein>
    <submittedName>
        <fullName evidence="1">Uncharacterized protein</fullName>
    </submittedName>
</protein>
<feature type="non-terminal residue" evidence="1">
    <location>
        <position position="666"/>
    </location>
</feature>
<dbReference type="GO" id="GO:0005829">
    <property type="term" value="C:cytosol"/>
    <property type="evidence" value="ECO:0007669"/>
    <property type="project" value="TreeGrafter"/>
</dbReference>
<dbReference type="GO" id="GO:0006913">
    <property type="term" value="P:nucleocytoplasmic transport"/>
    <property type="evidence" value="ECO:0007669"/>
    <property type="project" value="TreeGrafter"/>
</dbReference>
<reference evidence="1" key="1">
    <citation type="journal article" date="2020" name="Fungal Divers.">
        <title>Resolving the Mortierellaceae phylogeny through synthesis of multi-gene phylogenetics and phylogenomics.</title>
        <authorList>
            <person name="Vandepol N."/>
            <person name="Liber J."/>
            <person name="Desiro A."/>
            <person name="Na H."/>
            <person name="Kennedy M."/>
            <person name="Barry K."/>
            <person name="Grigoriev I.V."/>
            <person name="Miller A.N."/>
            <person name="O'Donnell K."/>
            <person name="Stajich J.E."/>
            <person name="Bonito G."/>
        </authorList>
    </citation>
    <scope>NUCLEOTIDE SEQUENCE</scope>
    <source>
        <strain evidence="1">CK1249</strain>
    </source>
</reference>
<dbReference type="PANTHER" id="PTHR24113:SF15">
    <property type="entry name" value="NACHT DOMAIN-CONTAINING PROTEIN"/>
    <property type="match status" value="1"/>
</dbReference>
<dbReference type="OrthoDB" id="2392810at2759"/>
<sequence>GQSLRPMSIASKASLPATRTVMEMRTAEVLASLSFEDIPRSYIVAPPAVASNATGAYTPFRIIAPCQALGLSDRKDHPIHFPDHPGYPINNPEQIMKAHGTVLQHMANLAWLVSGATEPNFGRGLARHADKFLKTVKPTTKVPAPKDTLETATGVEGSSLHIEKFMVEHLQMEAIAKLMQEITGSGLSTDWHAGLQRMVSPGTGRAMWVCPDCFSGLQSARYLWNDEQASLDDLISFPDKSGVKSEAQLLNSEAVEVYTQMIRGQSRMKHVVIQLSPAYFELSERKTAAIFSANQKLIQNLTKTLTEAHLTMIEINGNQLRESSELMDKDNIYLHLRRLFACFSLEFVKLSGLPFLLREKLPGFLNHAKFISFDGVLVDNDKAVNNMKKLITENSDMEHLALTRAQITGSGLKVICTAHKQLRRLHKLDLSRNRLDAEGVKELASHVLPTSLDIRILDLSENPNIGTAGCLSLLNAIWPKSSHATKQKYLITLQLANTGFCDEAAKLLSKNIDSPQGIGSLFNLNVSGNVITKTGLTMIMNCVSRNGTASTLRKISLSQQTNIQASLPGYMDYEVVHYLSLHPTLTHLTLSKLSLGIVAQTVNMNKALVSFRVDDTHCSSVQDPNYALSCFQSLCQSISSNSVLQDLKIRTPWSFWTLAFQSVAKP</sequence>
<dbReference type="GO" id="GO:0048471">
    <property type="term" value="C:perinuclear region of cytoplasm"/>
    <property type="evidence" value="ECO:0007669"/>
    <property type="project" value="TreeGrafter"/>
</dbReference>
<feature type="non-terminal residue" evidence="1">
    <location>
        <position position="1"/>
    </location>
</feature>
<keyword evidence="2" id="KW-1185">Reference proteome</keyword>
<organism evidence="1 2">
    <name type="scientific">Mortierella alpina</name>
    <name type="common">Oleaginous fungus</name>
    <name type="synonym">Mortierella renispora</name>
    <dbReference type="NCBI Taxonomy" id="64518"/>
    <lineage>
        <taxon>Eukaryota</taxon>
        <taxon>Fungi</taxon>
        <taxon>Fungi incertae sedis</taxon>
        <taxon>Mucoromycota</taxon>
        <taxon>Mortierellomycotina</taxon>
        <taxon>Mortierellomycetes</taxon>
        <taxon>Mortierellales</taxon>
        <taxon>Mortierellaceae</taxon>
        <taxon>Mortierella</taxon>
    </lineage>
</organism>
<dbReference type="GO" id="GO:0031267">
    <property type="term" value="F:small GTPase binding"/>
    <property type="evidence" value="ECO:0007669"/>
    <property type="project" value="TreeGrafter"/>
</dbReference>
<dbReference type="PANTHER" id="PTHR24113">
    <property type="entry name" value="RAN GTPASE-ACTIVATING PROTEIN 1"/>
    <property type="match status" value="1"/>
</dbReference>
<accession>A0A9P6IW67</accession>
<dbReference type="GO" id="GO:0005634">
    <property type="term" value="C:nucleus"/>
    <property type="evidence" value="ECO:0007669"/>
    <property type="project" value="TreeGrafter"/>
</dbReference>
<proteinExistence type="predicted"/>
<evidence type="ECO:0000313" key="1">
    <source>
        <dbReference type="EMBL" id="KAF9946677.1"/>
    </source>
</evidence>
<dbReference type="EMBL" id="JAAAHY010001804">
    <property type="protein sequence ID" value="KAF9946677.1"/>
    <property type="molecule type" value="Genomic_DNA"/>
</dbReference>
<dbReference type="GO" id="GO:0005096">
    <property type="term" value="F:GTPase activator activity"/>
    <property type="evidence" value="ECO:0007669"/>
    <property type="project" value="InterPro"/>
</dbReference>
<dbReference type="InterPro" id="IPR032675">
    <property type="entry name" value="LRR_dom_sf"/>
</dbReference>
<dbReference type="Pfam" id="PF13516">
    <property type="entry name" value="LRR_6"/>
    <property type="match status" value="2"/>
</dbReference>
<dbReference type="InterPro" id="IPR001611">
    <property type="entry name" value="Leu-rich_rpt"/>
</dbReference>
<dbReference type="InterPro" id="IPR027038">
    <property type="entry name" value="RanGap"/>
</dbReference>
<evidence type="ECO:0000313" key="2">
    <source>
        <dbReference type="Proteomes" id="UP000738359"/>
    </source>
</evidence>